<keyword evidence="3" id="KW-1185">Reference proteome</keyword>
<accession>A0ABV1KUV8</accession>
<feature type="compositionally biased region" description="Polar residues" evidence="1">
    <location>
        <begin position="56"/>
        <end position="74"/>
    </location>
</feature>
<name>A0ABV1KUV8_9BACL</name>
<protein>
    <recommendedName>
        <fullName evidence="4">DUF4015 domain-containing protein</fullName>
    </recommendedName>
</protein>
<gene>
    <name evidence="2" type="ORF">QJS35_15535</name>
</gene>
<feature type="region of interest" description="Disordered" evidence="1">
    <location>
        <begin position="31"/>
        <end position="85"/>
    </location>
</feature>
<sequence>MRRDSFKLLILAGIVAFAVLYGMDLSSKGIANVNGPLSTESPSSETQTSADGEWTLPNTDKTQQSNKNEASSVARQPVDDTPFYNWDEEQLIPRNDRKPIVDRVSGTTAKVLHELSRNGIRMVVSLFDKVTG</sequence>
<evidence type="ECO:0008006" key="4">
    <source>
        <dbReference type="Google" id="ProtNLM"/>
    </source>
</evidence>
<dbReference type="RefSeq" id="WP_232186028.1">
    <property type="nucleotide sequence ID" value="NZ_JAIOAP010000007.1"/>
</dbReference>
<feature type="compositionally biased region" description="Low complexity" evidence="1">
    <location>
        <begin position="38"/>
        <end position="49"/>
    </location>
</feature>
<evidence type="ECO:0000256" key="1">
    <source>
        <dbReference type="SAM" id="MobiDB-lite"/>
    </source>
</evidence>
<organism evidence="2 3">
    <name type="scientific">Cohnella silvisoli</name>
    <dbReference type="NCBI Taxonomy" id="2873699"/>
    <lineage>
        <taxon>Bacteria</taxon>
        <taxon>Bacillati</taxon>
        <taxon>Bacillota</taxon>
        <taxon>Bacilli</taxon>
        <taxon>Bacillales</taxon>
        <taxon>Paenibacillaceae</taxon>
        <taxon>Cohnella</taxon>
    </lineage>
</organism>
<dbReference type="Proteomes" id="UP001493487">
    <property type="component" value="Unassembled WGS sequence"/>
</dbReference>
<reference evidence="2 3" key="1">
    <citation type="journal article" date="2023" name="Genome Announc.">
        <title>Pan-Genome Analyses of the Genus Cohnella and Proposal of the Novel Species Cohnella silvisoli sp. nov., Isolated from Forest Soil.</title>
        <authorList>
            <person name="Wang C."/>
            <person name="Mao L."/>
            <person name="Bao G."/>
            <person name="Zhu H."/>
        </authorList>
    </citation>
    <scope>NUCLEOTIDE SEQUENCE [LARGE SCALE GENOMIC DNA]</scope>
    <source>
        <strain evidence="2 3">NL03-T5-1</strain>
    </source>
</reference>
<comment type="caution">
    <text evidence="2">The sequence shown here is derived from an EMBL/GenBank/DDBJ whole genome shotgun (WGS) entry which is preliminary data.</text>
</comment>
<dbReference type="EMBL" id="JASKHM010000008">
    <property type="protein sequence ID" value="MEQ4483807.1"/>
    <property type="molecule type" value="Genomic_DNA"/>
</dbReference>
<evidence type="ECO:0000313" key="3">
    <source>
        <dbReference type="Proteomes" id="UP001493487"/>
    </source>
</evidence>
<evidence type="ECO:0000313" key="2">
    <source>
        <dbReference type="EMBL" id="MEQ4483807.1"/>
    </source>
</evidence>
<proteinExistence type="predicted"/>